<organism evidence="2 3">
    <name type="scientific">Blattamonas nauphoetae</name>
    <dbReference type="NCBI Taxonomy" id="2049346"/>
    <lineage>
        <taxon>Eukaryota</taxon>
        <taxon>Metamonada</taxon>
        <taxon>Preaxostyla</taxon>
        <taxon>Oxymonadida</taxon>
        <taxon>Blattamonas</taxon>
    </lineage>
</organism>
<dbReference type="Proteomes" id="UP001281761">
    <property type="component" value="Unassembled WGS sequence"/>
</dbReference>
<evidence type="ECO:0000313" key="2">
    <source>
        <dbReference type="EMBL" id="KAK2949876.1"/>
    </source>
</evidence>
<proteinExistence type="predicted"/>
<name>A0ABQ9XD53_9EUKA</name>
<sequence length="238" mass="26346">MQTTEEENVLRTGALRGGGVFTWAASTERIFSKSASLHQLFHAEMRHNQNKRKEMVTVLPLDTTELVSGEERQLLINFKLSKTSSPTSDGTGFVPAMDRQKLNEVKEFGVILVTYRYCNSLDTDAVFIPITTRLWWGQISDFQLCTSVGVGSHSATSMTERGYSLQKLVRTVWKEGGVVKVSSGLGEGKREVLVDEGSEPQSASDVSSSYSGGVEEKGGVWKGRRRERRTTEGFLGIE</sequence>
<gene>
    <name evidence="2" type="ORF">BLNAU_15179</name>
</gene>
<reference evidence="2 3" key="1">
    <citation type="journal article" date="2022" name="bioRxiv">
        <title>Genomics of Preaxostyla Flagellates Illuminates Evolutionary Transitions and the Path Towards Mitochondrial Loss.</title>
        <authorList>
            <person name="Novak L.V.F."/>
            <person name="Treitli S.C."/>
            <person name="Pyrih J."/>
            <person name="Halakuc P."/>
            <person name="Pipaliya S.V."/>
            <person name="Vacek V."/>
            <person name="Brzon O."/>
            <person name="Soukal P."/>
            <person name="Eme L."/>
            <person name="Dacks J.B."/>
            <person name="Karnkowska A."/>
            <person name="Elias M."/>
            <person name="Hampl V."/>
        </authorList>
    </citation>
    <scope>NUCLEOTIDE SEQUENCE [LARGE SCALE GENOMIC DNA]</scope>
    <source>
        <strain evidence="2">NAU3</strain>
        <tissue evidence="2">Gut</tissue>
    </source>
</reference>
<evidence type="ECO:0000313" key="3">
    <source>
        <dbReference type="Proteomes" id="UP001281761"/>
    </source>
</evidence>
<evidence type="ECO:0000256" key="1">
    <source>
        <dbReference type="SAM" id="MobiDB-lite"/>
    </source>
</evidence>
<protein>
    <submittedName>
        <fullName evidence="2">Uncharacterized protein</fullName>
    </submittedName>
</protein>
<accession>A0ABQ9XD53</accession>
<keyword evidence="3" id="KW-1185">Reference proteome</keyword>
<feature type="compositionally biased region" description="Low complexity" evidence="1">
    <location>
        <begin position="202"/>
        <end position="213"/>
    </location>
</feature>
<comment type="caution">
    <text evidence="2">The sequence shown here is derived from an EMBL/GenBank/DDBJ whole genome shotgun (WGS) entry which is preliminary data.</text>
</comment>
<dbReference type="EMBL" id="JARBJD010000147">
    <property type="protein sequence ID" value="KAK2949876.1"/>
    <property type="molecule type" value="Genomic_DNA"/>
</dbReference>
<feature type="region of interest" description="Disordered" evidence="1">
    <location>
        <begin position="190"/>
        <end position="238"/>
    </location>
</feature>